<feature type="transmembrane region" description="Helical" evidence="6">
    <location>
        <begin position="65"/>
        <end position="85"/>
    </location>
</feature>
<dbReference type="GO" id="GO:0016020">
    <property type="term" value="C:membrane"/>
    <property type="evidence" value="ECO:0007669"/>
    <property type="project" value="UniProtKB-SubCell"/>
</dbReference>
<dbReference type="Pfam" id="PF10292">
    <property type="entry name" value="7TM_GPCR_Srab"/>
    <property type="match status" value="1"/>
</dbReference>
<evidence type="ECO:0000256" key="5">
    <source>
        <dbReference type="ARBA" id="ARBA00023136"/>
    </source>
</evidence>
<comment type="similarity">
    <text evidence="2">Belongs to the nematode receptor-like protein srb family.</text>
</comment>
<gene>
    <name evidence="7" type="ORF">KIN20_028096</name>
</gene>
<dbReference type="InterPro" id="IPR002184">
    <property type="entry name" value="7TM_GPCR_serpentine_rcpt_Srb"/>
</dbReference>
<keyword evidence="4 6" id="KW-1133">Transmembrane helix</keyword>
<keyword evidence="8" id="KW-1185">Reference proteome</keyword>
<accession>A0AAD5R0B7</accession>
<sequence>MSCERSVATVRSSKYENKGIALGLLLLVVTIVGAFAAVYYVYDIGDFDVKVLSTYFVPPSALTRYNHLTVLNIVICISCIVMFHVSSRINKNQSSVSNATLTSRYQTRENVITTQFAKHIATLQVIFFILYRGGGSVVREFGQQLYTDNKKLYFPLRLAIAMVPVFSFVLPIYSIYRLKCYRSLRDRNIQSIVKMKSQGVAGTLNYEEVHCQIVEIHSTALKSVIGSHHSISDV</sequence>
<evidence type="ECO:0000256" key="6">
    <source>
        <dbReference type="SAM" id="Phobius"/>
    </source>
</evidence>
<evidence type="ECO:0000256" key="1">
    <source>
        <dbReference type="ARBA" id="ARBA00004141"/>
    </source>
</evidence>
<dbReference type="InterPro" id="IPR019408">
    <property type="entry name" value="7TM_GPCR_serpentine_rcpt_Srab"/>
</dbReference>
<comment type="subcellular location">
    <subcellularLocation>
        <location evidence="1">Membrane</location>
        <topology evidence="1">Multi-pass membrane protein</topology>
    </subcellularLocation>
</comment>
<dbReference type="Proteomes" id="UP001196413">
    <property type="component" value="Unassembled WGS sequence"/>
</dbReference>
<feature type="transmembrane region" description="Helical" evidence="6">
    <location>
        <begin position="154"/>
        <end position="176"/>
    </location>
</feature>
<dbReference type="EMBL" id="JAHQIW010005813">
    <property type="protein sequence ID" value="KAJ1367232.1"/>
    <property type="molecule type" value="Genomic_DNA"/>
</dbReference>
<evidence type="ECO:0000313" key="8">
    <source>
        <dbReference type="Proteomes" id="UP001196413"/>
    </source>
</evidence>
<dbReference type="PANTHER" id="PTHR31216">
    <property type="entry name" value="SERPENTINE RECEPTOR CLASS BETA-1-RELATED-RELATED"/>
    <property type="match status" value="1"/>
</dbReference>
<proteinExistence type="inferred from homology"/>
<comment type="caution">
    <text evidence="7">The sequence shown here is derived from an EMBL/GenBank/DDBJ whole genome shotgun (WGS) entry which is preliminary data.</text>
</comment>
<evidence type="ECO:0000256" key="4">
    <source>
        <dbReference type="ARBA" id="ARBA00022989"/>
    </source>
</evidence>
<keyword evidence="5 6" id="KW-0472">Membrane</keyword>
<feature type="transmembrane region" description="Helical" evidence="6">
    <location>
        <begin position="20"/>
        <end position="42"/>
    </location>
</feature>
<feature type="transmembrane region" description="Helical" evidence="6">
    <location>
        <begin position="116"/>
        <end position="134"/>
    </location>
</feature>
<organism evidence="7 8">
    <name type="scientific">Parelaphostrongylus tenuis</name>
    <name type="common">Meningeal worm</name>
    <dbReference type="NCBI Taxonomy" id="148309"/>
    <lineage>
        <taxon>Eukaryota</taxon>
        <taxon>Metazoa</taxon>
        <taxon>Ecdysozoa</taxon>
        <taxon>Nematoda</taxon>
        <taxon>Chromadorea</taxon>
        <taxon>Rhabditida</taxon>
        <taxon>Rhabditina</taxon>
        <taxon>Rhabditomorpha</taxon>
        <taxon>Strongyloidea</taxon>
        <taxon>Metastrongylidae</taxon>
        <taxon>Parelaphostrongylus</taxon>
    </lineage>
</organism>
<name>A0AAD5R0B7_PARTN</name>
<dbReference type="GO" id="GO:0004888">
    <property type="term" value="F:transmembrane signaling receptor activity"/>
    <property type="evidence" value="ECO:0007669"/>
    <property type="project" value="InterPro"/>
</dbReference>
<dbReference type="PANTHER" id="PTHR31216:SF11">
    <property type="entry name" value="SERPENTINE RECEPTOR CLASS BETA-16-RELATED"/>
    <property type="match status" value="1"/>
</dbReference>
<dbReference type="GO" id="GO:0007606">
    <property type="term" value="P:sensory perception of chemical stimulus"/>
    <property type="evidence" value="ECO:0007669"/>
    <property type="project" value="InterPro"/>
</dbReference>
<dbReference type="AlphaFoldDB" id="A0AAD5R0B7"/>
<evidence type="ECO:0000313" key="7">
    <source>
        <dbReference type="EMBL" id="KAJ1367232.1"/>
    </source>
</evidence>
<reference evidence="7" key="1">
    <citation type="submission" date="2021-06" db="EMBL/GenBank/DDBJ databases">
        <title>Parelaphostrongylus tenuis whole genome reference sequence.</title>
        <authorList>
            <person name="Garwood T.J."/>
            <person name="Larsen P.A."/>
            <person name="Fountain-Jones N.M."/>
            <person name="Garbe J.R."/>
            <person name="Macchietto M.G."/>
            <person name="Kania S.A."/>
            <person name="Gerhold R.W."/>
            <person name="Richards J.E."/>
            <person name="Wolf T.M."/>
        </authorList>
    </citation>
    <scope>NUCLEOTIDE SEQUENCE</scope>
    <source>
        <strain evidence="7">MNPRO001-30</strain>
        <tissue evidence="7">Meninges</tissue>
    </source>
</reference>
<evidence type="ECO:0000256" key="2">
    <source>
        <dbReference type="ARBA" id="ARBA00006860"/>
    </source>
</evidence>
<keyword evidence="3 6" id="KW-0812">Transmembrane</keyword>
<evidence type="ECO:0000256" key="3">
    <source>
        <dbReference type="ARBA" id="ARBA00022692"/>
    </source>
</evidence>
<protein>
    <submittedName>
        <fullName evidence="7">Uncharacterized protein</fullName>
    </submittedName>
</protein>